<sequence>MAWQSFGGHADCARVTSMDVAPKLPELMTVEAFLDWEAPTSGLWQLVDGVPPAMAPPSPTHGVIQARIGQLIGAFLDSQSSPCRIVATPGVVPASRSDINMLIPDLAVTCSPIRQEDKALRYPVLVIEILSPGNQAETWINVWACTTIPSVREIVVFRTTPIGALILRRNAEGSWPDQPAEVDRDEVALENIGLCLPIEAVYRTTWLAIGDAARE</sequence>
<evidence type="ECO:0000259" key="1">
    <source>
        <dbReference type="Pfam" id="PF05685"/>
    </source>
</evidence>
<dbReference type="EMBL" id="NHRY01000192">
    <property type="protein sequence ID" value="PPQ31331.1"/>
    <property type="molecule type" value="Genomic_DNA"/>
</dbReference>
<evidence type="ECO:0000313" key="3">
    <source>
        <dbReference type="Proteomes" id="UP000239724"/>
    </source>
</evidence>
<accession>A0A2S6N9Q3</accession>
<comment type="caution">
    <text evidence="2">The sequence shown here is derived from an EMBL/GenBank/DDBJ whole genome shotgun (WGS) entry which is preliminary data.</text>
</comment>
<proteinExistence type="predicted"/>
<dbReference type="SUPFAM" id="SSF52980">
    <property type="entry name" value="Restriction endonuclease-like"/>
    <property type="match status" value="1"/>
</dbReference>
<dbReference type="PANTHER" id="PTHR36558">
    <property type="entry name" value="GLR1098 PROTEIN"/>
    <property type="match status" value="1"/>
</dbReference>
<dbReference type="InterPro" id="IPR011335">
    <property type="entry name" value="Restrct_endonuc-II-like"/>
</dbReference>
<protein>
    <recommendedName>
        <fullName evidence="1">Putative restriction endonuclease domain-containing protein</fullName>
    </recommendedName>
</protein>
<dbReference type="AlphaFoldDB" id="A0A2S6N9Q3"/>
<feature type="domain" description="Putative restriction endonuclease" evidence="1">
    <location>
        <begin position="30"/>
        <end position="191"/>
    </location>
</feature>
<dbReference type="Proteomes" id="UP000239724">
    <property type="component" value="Unassembled WGS sequence"/>
</dbReference>
<evidence type="ECO:0000313" key="2">
    <source>
        <dbReference type="EMBL" id="PPQ31331.1"/>
    </source>
</evidence>
<dbReference type="InterPro" id="IPR012296">
    <property type="entry name" value="Nuclease_put_TT1808"/>
</dbReference>
<reference evidence="2 3" key="1">
    <citation type="journal article" date="2018" name="Arch. Microbiol.">
        <title>New insights into the metabolic potential of the phototrophic purple bacterium Rhodopila globiformis DSM 161(T) from its draft genome sequence and evidence for a vanadium-dependent nitrogenase.</title>
        <authorList>
            <person name="Imhoff J.F."/>
            <person name="Rahn T."/>
            <person name="Kunzel S."/>
            <person name="Neulinger S.C."/>
        </authorList>
    </citation>
    <scope>NUCLEOTIDE SEQUENCE [LARGE SCALE GENOMIC DNA]</scope>
    <source>
        <strain evidence="2 3">DSM 161</strain>
    </source>
</reference>
<dbReference type="InterPro" id="IPR008538">
    <property type="entry name" value="Uma2"/>
</dbReference>
<dbReference type="CDD" id="cd06260">
    <property type="entry name" value="DUF820-like"/>
    <property type="match status" value="1"/>
</dbReference>
<gene>
    <name evidence="2" type="ORF">CCS01_17540</name>
</gene>
<dbReference type="PANTHER" id="PTHR36558:SF1">
    <property type="entry name" value="RESTRICTION ENDONUCLEASE DOMAIN-CONTAINING PROTEIN-RELATED"/>
    <property type="match status" value="1"/>
</dbReference>
<keyword evidence="3" id="KW-1185">Reference proteome</keyword>
<dbReference type="Pfam" id="PF05685">
    <property type="entry name" value="Uma2"/>
    <property type="match status" value="1"/>
</dbReference>
<name>A0A2S6N9Q3_RHOGL</name>
<dbReference type="Gene3D" id="3.90.1570.10">
    <property type="entry name" value="tt1808, chain A"/>
    <property type="match status" value="1"/>
</dbReference>
<organism evidence="2 3">
    <name type="scientific">Rhodopila globiformis</name>
    <name type="common">Rhodopseudomonas globiformis</name>
    <dbReference type="NCBI Taxonomy" id="1071"/>
    <lineage>
        <taxon>Bacteria</taxon>
        <taxon>Pseudomonadati</taxon>
        <taxon>Pseudomonadota</taxon>
        <taxon>Alphaproteobacteria</taxon>
        <taxon>Acetobacterales</taxon>
        <taxon>Acetobacteraceae</taxon>
        <taxon>Rhodopila</taxon>
    </lineage>
</organism>